<feature type="compositionally biased region" description="Pro residues" evidence="2">
    <location>
        <begin position="98"/>
        <end position="107"/>
    </location>
</feature>
<dbReference type="SMART" id="SM01088">
    <property type="entry name" value="Col_cuticle_N"/>
    <property type="match status" value="1"/>
</dbReference>
<dbReference type="WBParaSite" id="BPAG_0000537601-mRNA-1">
    <property type="protein sequence ID" value="BPAG_0000537601-mRNA-1"/>
    <property type="gene ID" value="BPAG_0000537601"/>
</dbReference>
<feature type="region of interest" description="Disordered" evidence="2">
    <location>
        <begin position="98"/>
        <end position="276"/>
    </location>
</feature>
<evidence type="ECO:0000313" key="6">
    <source>
        <dbReference type="Proteomes" id="UP000278627"/>
    </source>
</evidence>
<feature type="compositionally biased region" description="Low complexity" evidence="2">
    <location>
        <begin position="226"/>
        <end position="239"/>
    </location>
</feature>
<evidence type="ECO:0000313" key="7">
    <source>
        <dbReference type="WBParaSite" id="BPAG_0000537601-mRNA-1"/>
    </source>
</evidence>
<dbReference type="GO" id="GO:0042302">
    <property type="term" value="F:structural constituent of cuticle"/>
    <property type="evidence" value="ECO:0007669"/>
    <property type="project" value="InterPro"/>
</dbReference>
<dbReference type="Pfam" id="PF01391">
    <property type="entry name" value="Collagen"/>
    <property type="match status" value="1"/>
</dbReference>
<dbReference type="AlphaFoldDB" id="A0A0N4TAY9"/>
<feature type="compositionally biased region" description="Pro residues" evidence="2">
    <location>
        <begin position="241"/>
        <end position="251"/>
    </location>
</feature>
<evidence type="ECO:0000256" key="2">
    <source>
        <dbReference type="SAM" id="MobiDB-lite"/>
    </source>
</evidence>
<dbReference type="InterPro" id="IPR008160">
    <property type="entry name" value="Collagen"/>
</dbReference>
<dbReference type="PANTHER" id="PTHR24637">
    <property type="entry name" value="COLLAGEN"/>
    <property type="match status" value="1"/>
</dbReference>
<keyword evidence="3" id="KW-0812">Transmembrane</keyword>
<dbReference type="STRING" id="6280.A0A0N4TAY9"/>
<sequence>MGTQVFVNIASIASGLVIIVSLIIAGILLQDINSFYYEVLDDMDEFKVLANDAWDEIMSVHVNHNSPISKKESIAFLFGSKPRQKRRAICACALQPVNCPPGPPGPPGDTGLPGEPGENGKDGKPGPNGIAISTGEKTRGGCIACPPGPPGPPGPAGQAGPPGPAGIPGRPSNGGGIGQPGPPGQPGDVGRAGLPGKEGLPGAPGLPGIQGRGTPGPKGAPGPIGPAGNAGAPGENAGPGPIGPPGPPGPHGQPGIAGTPGQPGEPGAPGVPGSDAAYCPCPPRSAKTAAIHEMEPSYRNYNQEGATYIRRHHRTRKSRKMLKQVQ</sequence>
<feature type="transmembrane region" description="Helical" evidence="3">
    <location>
        <begin position="6"/>
        <end position="29"/>
    </location>
</feature>
<dbReference type="EMBL" id="UZAD01003625">
    <property type="protein sequence ID" value="VDN86523.1"/>
    <property type="molecule type" value="Genomic_DNA"/>
</dbReference>
<dbReference type="Pfam" id="PF01484">
    <property type="entry name" value="Col_cuticle_N"/>
    <property type="match status" value="1"/>
</dbReference>
<dbReference type="Proteomes" id="UP000278627">
    <property type="component" value="Unassembled WGS sequence"/>
</dbReference>
<gene>
    <name evidence="5" type="ORF">BPAG_LOCUS5337</name>
</gene>
<keyword evidence="6" id="KW-1185">Reference proteome</keyword>
<dbReference type="PANTHER" id="PTHR24637:SF236">
    <property type="entry name" value="NEMATODE CUTICLE COLLAGEN N-TERMINAL DOMAIN-CONTAINING PROTEIN"/>
    <property type="match status" value="1"/>
</dbReference>
<keyword evidence="1" id="KW-0677">Repeat</keyword>
<dbReference type="InterPro" id="IPR002486">
    <property type="entry name" value="Col_cuticle_N"/>
</dbReference>
<name>A0A0N4TAY9_BRUPA</name>
<protein>
    <submittedName>
        <fullName evidence="7">Col_cuticle_N domain-containing protein</fullName>
    </submittedName>
</protein>
<evidence type="ECO:0000313" key="5">
    <source>
        <dbReference type="EMBL" id="VDN86523.1"/>
    </source>
</evidence>
<proteinExistence type="predicted"/>
<feature type="compositionally biased region" description="Pro residues" evidence="2">
    <location>
        <begin position="146"/>
        <end position="165"/>
    </location>
</feature>
<organism evidence="7">
    <name type="scientific">Brugia pahangi</name>
    <name type="common">Filarial nematode worm</name>
    <dbReference type="NCBI Taxonomy" id="6280"/>
    <lineage>
        <taxon>Eukaryota</taxon>
        <taxon>Metazoa</taxon>
        <taxon>Ecdysozoa</taxon>
        <taxon>Nematoda</taxon>
        <taxon>Chromadorea</taxon>
        <taxon>Rhabditida</taxon>
        <taxon>Spirurina</taxon>
        <taxon>Spiruromorpha</taxon>
        <taxon>Filarioidea</taxon>
        <taxon>Onchocercidae</taxon>
        <taxon>Brugia</taxon>
    </lineage>
</organism>
<evidence type="ECO:0000256" key="3">
    <source>
        <dbReference type="SAM" id="Phobius"/>
    </source>
</evidence>
<keyword evidence="3" id="KW-0472">Membrane</keyword>
<keyword evidence="3" id="KW-1133">Transmembrane helix</keyword>
<accession>A0A0N4TAY9</accession>
<evidence type="ECO:0000259" key="4">
    <source>
        <dbReference type="SMART" id="SM01088"/>
    </source>
</evidence>
<reference evidence="5 6" key="2">
    <citation type="submission" date="2018-11" db="EMBL/GenBank/DDBJ databases">
        <authorList>
            <consortium name="Pathogen Informatics"/>
        </authorList>
    </citation>
    <scope>NUCLEOTIDE SEQUENCE [LARGE SCALE GENOMIC DNA]</scope>
</reference>
<reference evidence="7" key="1">
    <citation type="submission" date="2017-02" db="UniProtKB">
        <authorList>
            <consortium name="WormBaseParasite"/>
        </authorList>
    </citation>
    <scope>IDENTIFICATION</scope>
</reference>
<feature type="domain" description="Nematode cuticle collagen N-terminal" evidence="4">
    <location>
        <begin position="5"/>
        <end position="57"/>
    </location>
</feature>
<evidence type="ECO:0000256" key="1">
    <source>
        <dbReference type="ARBA" id="ARBA00022737"/>
    </source>
</evidence>